<sequence>MNAAESSAPNQRVMLITGGSRGIGAAIARAATGAGYTVAITFEHSDQAADALVDDGDVALAIRSDAGDEASVVAAFAEVIEAFGHVDVLVNNAGIAGSYGTIDCVDATMLTRLWAVNVTGPFLFAREAVRHMSTATGGRGGCIVNISSKAAVLGGTGEWIHYAASKGALETMTTGLAKEVAGVGIRVNAVRPGLIETDFNEHASPGRVQRVLPNVPMQRVGTVEEVAATVLWLSGDGSSYTTGAFLEVSGGR</sequence>
<evidence type="ECO:0000256" key="2">
    <source>
        <dbReference type="ARBA" id="ARBA00023002"/>
    </source>
</evidence>
<dbReference type="GO" id="GO:0016491">
    <property type="term" value="F:oxidoreductase activity"/>
    <property type="evidence" value="ECO:0007669"/>
    <property type="project" value="UniProtKB-KW"/>
</dbReference>
<dbReference type="Pfam" id="PF13561">
    <property type="entry name" value="adh_short_C2"/>
    <property type="match status" value="1"/>
</dbReference>
<dbReference type="AlphaFoldDB" id="A0A6J7FT81"/>
<dbReference type="PROSITE" id="PS00061">
    <property type="entry name" value="ADH_SHORT"/>
    <property type="match status" value="1"/>
</dbReference>
<dbReference type="FunFam" id="3.40.50.720:FF:000084">
    <property type="entry name" value="Short-chain dehydrogenase reductase"/>
    <property type="match status" value="1"/>
</dbReference>
<dbReference type="PANTHER" id="PTHR43639:SF1">
    <property type="entry name" value="SHORT-CHAIN DEHYDROGENASE_REDUCTASE FAMILY PROTEIN"/>
    <property type="match status" value="1"/>
</dbReference>
<name>A0A6J7FT81_9ZZZZ</name>
<proteinExistence type="inferred from homology"/>
<dbReference type="PANTHER" id="PTHR43639">
    <property type="entry name" value="OXIDOREDUCTASE, SHORT-CHAIN DEHYDROGENASE/REDUCTASE FAMILY (AFU_ORTHOLOGUE AFUA_5G02870)"/>
    <property type="match status" value="1"/>
</dbReference>
<accession>A0A6J7FT81</accession>
<dbReference type="InterPro" id="IPR002347">
    <property type="entry name" value="SDR_fam"/>
</dbReference>
<dbReference type="InterPro" id="IPR020904">
    <property type="entry name" value="Sc_DH/Rdtase_CS"/>
</dbReference>
<evidence type="ECO:0000256" key="1">
    <source>
        <dbReference type="ARBA" id="ARBA00006484"/>
    </source>
</evidence>
<keyword evidence="2" id="KW-0560">Oxidoreductase</keyword>
<dbReference type="InterPro" id="IPR036291">
    <property type="entry name" value="NAD(P)-bd_dom_sf"/>
</dbReference>
<comment type="similarity">
    <text evidence="1">Belongs to the short-chain dehydrogenases/reductases (SDR) family.</text>
</comment>
<dbReference type="Gene3D" id="3.40.50.720">
    <property type="entry name" value="NAD(P)-binding Rossmann-like Domain"/>
    <property type="match status" value="1"/>
</dbReference>
<reference evidence="3" key="1">
    <citation type="submission" date="2020-05" db="EMBL/GenBank/DDBJ databases">
        <authorList>
            <person name="Chiriac C."/>
            <person name="Salcher M."/>
            <person name="Ghai R."/>
            <person name="Kavagutti S V."/>
        </authorList>
    </citation>
    <scope>NUCLEOTIDE SEQUENCE</scope>
</reference>
<organism evidence="3">
    <name type="scientific">freshwater metagenome</name>
    <dbReference type="NCBI Taxonomy" id="449393"/>
    <lineage>
        <taxon>unclassified sequences</taxon>
        <taxon>metagenomes</taxon>
        <taxon>ecological metagenomes</taxon>
    </lineage>
</organism>
<dbReference type="EMBL" id="CAFBLP010000138">
    <property type="protein sequence ID" value="CAB4895169.1"/>
    <property type="molecule type" value="Genomic_DNA"/>
</dbReference>
<evidence type="ECO:0000313" key="3">
    <source>
        <dbReference type="EMBL" id="CAB4895169.1"/>
    </source>
</evidence>
<dbReference type="PRINTS" id="PR00080">
    <property type="entry name" value="SDRFAMILY"/>
</dbReference>
<gene>
    <name evidence="3" type="ORF">UFOPK3376_03115</name>
</gene>
<protein>
    <submittedName>
        <fullName evidence="3">Unannotated protein</fullName>
    </submittedName>
</protein>
<dbReference type="SUPFAM" id="SSF51735">
    <property type="entry name" value="NAD(P)-binding Rossmann-fold domains"/>
    <property type="match status" value="1"/>
</dbReference>
<dbReference type="PRINTS" id="PR00081">
    <property type="entry name" value="GDHRDH"/>
</dbReference>
<dbReference type="CDD" id="cd05233">
    <property type="entry name" value="SDR_c"/>
    <property type="match status" value="1"/>
</dbReference>